<dbReference type="Pfam" id="PF04641">
    <property type="entry name" value="Rtf2"/>
    <property type="match status" value="1"/>
</dbReference>
<dbReference type="InterPro" id="IPR017907">
    <property type="entry name" value="Znf_RING_CS"/>
</dbReference>
<keyword evidence="5" id="KW-0862">Zinc</keyword>
<keyword evidence="6 7" id="KW-0539">Nucleus</keyword>
<dbReference type="STRING" id="78915.A0A4P9XZ63"/>
<comment type="similarity">
    <text evidence="2 7">Belongs to the NOSIP family.</text>
</comment>
<dbReference type="AlphaFoldDB" id="A0A4P9XZ63"/>
<evidence type="ECO:0000313" key="12">
    <source>
        <dbReference type="Proteomes" id="UP000271241"/>
    </source>
</evidence>
<dbReference type="InterPro" id="IPR013083">
    <property type="entry name" value="Znf_RING/FYVE/PHD"/>
</dbReference>
<accession>A0A4P9XZ63</accession>
<dbReference type="InterPro" id="IPR031790">
    <property type="entry name" value="Znf-NOSIP"/>
</dbReference>
<dbReference type="PROSITE" id="PS50089">
    <property type="entry name" value="ZF_RING_2"/>
    <property type="match status" value="1"/>
</dbReference>
<name>A0A4P9XZ63_9FUNG</name>
<dbReference type="SUPFAM" id="SSF57850">
    <property type="entry name" value="RING/U-box"/>
    <property type="match status" value="2"/>
</dbReference>
<reference evidence="12" key="1">
    <citation type="journal article" date="2018" name="Nat. Microbiol.">
        <title>Leveraging single-cell genomics to expand the fungal tree of life.</title>
        <authorList>
            <person name="Ahrendt S.R."/>
            <person name="Quandt C.A."/>
            <person name="Ciobanu D."/>
            <person name="Clum A."/>
            <person name="Salamov A."/>
            <person name="Andreopoulos B."/>
            <person name="Cheng J.F."/>
            <person name="Woyke T."/>
            <person name="Pelin A."/>
            <person name="Henrissat B."/>
            <person name="Reynolds N.K."/>
            <person name="Benny G.L."/>
            <person name="Smith M.E."/>
            <person name="James T.Y."/>
            <person name="Grigoriev I.V."/>
        </authorList>
    </citation>
    <scope>NUCLEOTIDE SEQUENCE [LARGE SCALE GENOMIC DNA]</scope>
    <source>
        <strain evidence="12">RSA 1356</strain>
    </source>
</reference>
<dbReference type="PROSITE" id="PS00518">
    <property type="entry name" value="ZF_RING_1"/>
    <property type="match status" value="1"/>
</dbReference>
<dbReference type="InterPro" id="IPR016818">
    <property type="entry name" value="NOSIP"/>
</dbReference>
<dbReference type="OrthoDB" id="116827at2759"/>
<dbReference type="InterPro" id="IPR001841">
    <property type="entry name" value="Znf_RING"/>
</dbReference>
<dbReference type="PIRSF" id="PIRSF023577">
    <property type="entry name" value="ENOS_interacting"/>
    <property type="match status" value="1"/>
</dbReference>
<gene>
    <name evidence="11" type="ORF">THASP1DRAFT_21358</name>
</gene>
<feature type="coiled-coil region" evidence="9">
    <location>
        <begin position="67"/>
        <end position="109"/>
    </location>
</feature>
<dbReference type="Proteomes" id="UP000271241">
    <property type="component" value="Unassembled WGS sequence"/>
</dbReference>
<sequence length="353" mass="39401">MTRHSKNNTASSFFTSAEREKLKYGTQKQRLGRDSMRDYDACFLCLQTARDPLCCPKGHLACKECFYENILAQKREIARTLKLAESQQKAEQEQEQDKLLQAQQALLREFERTQTHVNAGARHTAAASTAEQLSGGGEQQALRMNPKDIAARQQKELKHALASLDQETLEKTKSQLSSFWIPHLTPEAKQAAVDVSKKQPVCSASADRHILRQVVQQLLSTITPSNDVPGLAHGIGYSLKKLIPVHFASSLDGKDDEREDDTVRTVQERRQAFFCPACSKNLSNTMKMSLSRNCGHVLCSRCMDQFVRKSQRCFVCEKKCKDKDIIQLATEGTGFAAGGGQVEVAKYDTAFLG</sequence>
<evidence type="ECO:0000256" key="1">
    <source>
        <dbReference type="ARBA" id="ARBA00004123"/>
    </source>
</evidence>
<organism evidence="11 12">
    <name type="scientific">Thamnocephalis sphaerospora</name>
    <dbReference type="NCBI Taxonomy" id="78915"/>
    <lineage>
        <taxon>Eukaryota</taxon>
        <taxon>Fungi</taxon>
        <taxon>Fungi incertae sedis</taxon>
        <taxon>Zoopagomycota</taxon>
        <taxon>Zoopagomycotina</taxon>
        <taxon>Zoopagomycetes</taxon>
        <taxon>Zoopagales</taxon>
        <taxon>Sigmoideomycetaceae</taxon>
        <taxon>Thamnocephalis</taxon>
    </lineage>
</organism>
<dbReference type="GO" id="GO:0008270">
    <property type="term" value="F:zinc ion binding"/>
    <property type="evidence" value="ECO:0007669"/>
    <property type="project" value="UniProtKB-KW"/>
</dbReference>
<protein>
    <recommendedName>
        <fullName evidence="10">RING-type domain-containing protein</fullName>
    </recommendedName>
</protein>
<dbReference type="PANTHER" id="PTHR13063">
    <property type="entry name" value="ENOS INTERACTING PROTEIN"/>
    <property type="match status" value="1"/>
</dbReference>
<dbReference type="Pfam" id="PF15906">
    <property type="entry name" value="zf-NOSIP"/>
    <property type="match status" value="1"/>
</dbReference>
<keyword evidence="12" id="KW-1185">Reference proteome</keyword>
<dbReference type="GO" id="GO:0005634">
    <property type="term" value="C:nucleus"/>
    <property type="evidence" value="ECO:0007669"/>
    <property type="project" value="UniProtKB-SubCell"/>
</dbReference>
<dbReference type="PANTHER" id="PTHR13063:SF10">
    <property type="entry name" value="NITRIC OXIDE SYNTHASE-INTERACTING PROTEIN"/>
    <property type="match status" value="1"/>
</dbReference>
<evidence type="ECO:0000259" key="10">
    <source>
        <dbReference type="PROSITE" id="PS50089"/>
    </source>
</evidence>
<dbReference type="Gene3D" id="3.30.40.10">
    <property type="entry name" value="Zinc/RING finger domain, C3HC4 (zinc finger)"/>
    <property type="match status" value="2"/>
</dbReference>
<comment type="subcellular location">
    <subcellularLocation>
        <location evidence="1 7">Nucleus</location>
    </subcellularLocation>
</comment>
<evidence type="ECO:0000256" key="3">
    <source>
        <dbReference type="ARBA" id="ARBA00022723"/>
    </source>
</evidence>
<evidence type="ECO:0000256" key="6">
    <source>
        <dbReference type="ARBA" id="ARBA00023242"/>
    </source>
</evidence>
<evidence type="ECO:0000256" key="9">
    <source>
        <dbReference type="SAM" id="Coils"/>
    </source>
</evidence>
<evidence type="ECO:0000256" key="5">
    <source>
        <dbReference type="ARBA" id="ARBA00022833"/>
    </source>
</evidence>
<evidence type="ECO:0000256" key="2">
    <source>
        <dbReference type="ARBA" id="ARBA00008126"/>
    </source>
</evidence>
<evidence type="ECO:0000256" key="7">
    <source>
        <dbReference type="PIRNR" id="PIRNR023577"/>
    </source>
</evidence>
<dbReference type="GO" id="GO:0061630">
    <property type="term" value="F:ubiquitin protein ligase activity"/>
    <property type="evidence" value="ECO:0007669"/>
    <property type="project" value="InterPro"/>
</dbReference>
<evidence type="ECO:0000256" key="8">
    <source>
        <dbReference type="PROSITE-ProRule" id="PRU00175"/>
    </source>
</evidence>
<evidence type="ECO:0000313" key="11">
    <source>
        <dbReference type="EMBL" id="RKP11031.1"/>
    </source>
</evidence>
<keyword evidence="4 8" id="KW-0863">Zinc-finger</keyword>
<evidence type="ECO:0000256" key="4">
    <source>
        <dbReference type="ARBA" id="ARBA00022771"/>
    </source>
</evidence>
<keyword evidence="3" id="KW-0479">Metal-binding</keyword>
<dbReference type="EMBL" id="KZ992429">
    <property type="protein sequence ID" value="RKP11031.1"/>
    <property type="molecule type" value="Genomic_DNA"/>
</dbReference>
<feature type="domain" description="RING-type" evidence="10">
    <location>
        <begin position="275"/>
        <end position="317"/>
    </location>
</feature>
<proteinExistence type="inferred from homology"/>
<keyword evidence="9" id="KW-0175">Coiled coil</keyword>